<dbReference type="Gene3D" id="3.30.1330.40">
    <property type="entry name" value="RutC-like"/>
    <property type="match status" value="1"/>
</dbReference>
<dbReference type="CDD" id="cd00448">
    <property type="entry name" value="YjgF_YER057c_UK114_family"/>
    <property type="match status" value="1"/>
</dbReference>
<dbReference type="GO" id="GO:0019239">
    <property type="term" value="F:deaminase activity"/>
    <property type="evidence" value="ECO:0007669"/>
    <property type="project" value="TreeGrafter"/>
</dbReference>
<proteinExistence type="inferred from homology"/>
<name>L8WKU8_THACA</name>
<dbReference type="Pfam" id="PF01042">
    <property type="entry name" value="Ribonuc_L-PSP"/>
    <property type="match status" value="1"/>
</dbReference>
<evidence type="ECO:0000256" key="1">
    <source>
        <dbReference type="ARBA" id="ARBA00010552"/>
    </source>
</evidence>
<dbReference type="GO" id="GO:0005829">
    <property type="term" value="C:cytosol"/>
    <property type="evidence" value="ECO:0007669"/>
    <property type="project" value="TreeGrafter"/>
</dbReference>
<dbReference type="AlphaFoldDB" id="L8WKU8"/>
<dbReference type="HOGENOM" id="CLU_100715_7_2_1"/>
<dbReference type="InterPro" id="IPR006175">
    <property type="entry name" value="YjgF/YER057c/UK114"/>
</dbReference>
<gene>
    <name evidence="2" type="ORF">AG1IA_07413</name>
</gene>
<evidence type="ECO:0000313" key="3">
    <source>
        <dbReference type="Proteomes" id="UP000011668"/>
    </source>
</evidence>
<dbReference type="STRING" id="983506.L8WKU8"/>
<organism evidence="2 3">
    <name type="scientific">Thanatephorus cucumeris (strain AG1-IA)</name>
    <name type="common">Rice sheath blight fungus</name>
    <name type="synonym">Rhizoctonia solani</name>
    <dbReference type="NCBI Taxonomy" id="983506"/>
    <lineage>
        <taxon>Eukaryota</taxon>
        <taxon>Fungi</taxon>
        <taxon>Dikarya</taxon>
        <taxon>Basidiomycota</taxon>
        <taxon>Agaricomycotina</taxon>
        <taxon>Agaricomycetes</taxon>
        <taxon>Cantharellales</taxon>
        <taxon>Ceratobasidiaceae</taxon>
        <taxon>Rhizoctonia</taxon>
        <taxon>Rhizoctonia solani AG-1</taxon>
    </lineage>
</organism>
<dbReference type="EMBL" id="AFRT01002126">
    <property type="protein sequence ID" value="ELU38565.1"/>
    <property type="molecule type" value="Genomic_DNA"/>
</dbReference>
<dbReference type="SUPFAM" id="SSF55298">
    <property type="entry name" value="YjgF-like"/>
    <property type="match status" value="1"/>
</dbReference>
<accession>L8WKU8</accession>
<dbReference type="InterPro" id="IPR035959">
    <property type="entry name" value="RutC-like_sf"/>
</dbReference>
<dbReference type="GO" id="GO:0005739">
    <property type="term" value="C:mitochondrion"/>
    <property type="evidence" value="ECO:0007669"/>
    <property type="project" value="TreeGrafter"/>
</dbReference>
<evidence type="ECO:0000313" key="2">
    <source>
        <dbReference type="EMBL" id="ELU38565.1"/>
    </source>
</evidence>
<protein>
    <submittedName>
        <fullName evidence="2">Endoribonuclease l-PSP domain-containing protein</fullName>
    </submittedName>
</protein>
<comment type="similarity">
    <text evidence="1">Belongs to the RutC family.</text>
</comment>
<reference evidence="2 3" key="1">
    <citation type="journal article" date="2013" name="Nat. Commun.">
        <title>The evolution and pathogenic mechanisms of the rice sheath blight pathogen.</title>
        <authorList>
            <person name="Zheng A."/>
            <person name="Lin R."/>
            <person name="Xu L."/>
            <person name="Qin P."/>
            <person name="Tang C."/>
            <person name="Ai P."/>
            <person name="Zhang D."/>
            <person name="Liu Y."/>
            <person name="Sun Z."/>
            <person name="Feng H."/>
            <person name="Wang Y."/>
            <person name="Chen Y."/>
            <person name="Liang X."/>
            <person name="Fu R."/>
            <person name="Li Q."/>
            <person name="Zhang J."/>
            <person name="Yu X."/>
            <person name="Xie Z."/>
            <person name="Ding L."/>
            <person name="Guan P."/>
            <person name="Tang J."/>
            <person name="Liang Y."/>
            <person name="Wang S."/>
            <person name="Deng Q."/>
            <person name="Li S."/>
            <person name="Zhu J."/>
            <person name="Wang L."/>
            <person name="Liu H."/>
            <person name="Li P."/>
        </authorList>
    </citation>
    <scope>NUCLEOTIDE SEQUENCE [LARGE SCALE GENOMIC DNA]</scope>
    <source>
        <strain evidence="3">AG-1 IA</strain>
    </source>
</reference>
<keyword evidence="3" id="KW-1185">Reference proteome</keyword>
<dbReference type="Proteomes" id="UP000011668">
    <property type="component" value="Unassembled WGS sequence"/>
</dbReference>
<comment type="caution">
    <text evidence="2">The sequence shown here is derived from an EMBL/GenBank/DDBJ whole genome shotgun (WGS) entry which is preliminary data.</text>
</comment>
<dbReference type="PANTHER" id="PTHR11803">
    <property type="entry name" value="2-IMINOBUTANOATE/2-IMINOPROPANOATE DEAMINASE RIDA"/>
    <property type="match status" value="1"/>
</dbReference>
<dbReference type="OrthoDB" id="309640at2759"/>
<dbReference type="PANTHER" id="PTHR11803:SF58">
    <property type="entry name" value="PROTEIN HMF1-RELATED"/>
    <property type="match status" value="1"/>
</dbReference>
<sequence>MATHATTKTIVHTEDAVPPLPVFCKSWFKQLLSGSRGRSPCDRCPEKAATVANGIVYCSGSIGCDHQLNVVPGGVSPQTVSWHLQACTCALENLSKVLAAAGSGLEHILKVNVYLANMPRDFATMNEAYIKVGIIKFCIF</sequence>